<evidence type="ECO:0000259" key="15">
    <source>
        <dbReference type="Pfam" id="PF07085"/>
    </source>
</evidence>
<dbReference type="NCBIfam" id="NF004167">
    <property type="entry name" value="PRK05632.1"/>
    <property type="match status" value="1"/>
</dbReference>
<dbReference type="InterPro" id="IPR028979">
    <property type="entry name" value="Ser_kin/Pase_Hpr-like_N_sf"/>
</dbReference>
<protein>
    <recommendedName>
        <fullName evidence="7 13">Phosphate acetyltransferase</fullName>
        <ecNumber evidence="6 13">2.3.1.8</ecNumber>
    </recommendedName>
    <alternativeName>
        <fullName evidence="11 13">Phosphotransacetylase</fullName>
    </alternativeName>
</protein>
<organism evidence="16 17">
    <name type="scientific">Nocardia mangyaensis</name>
    <dbReference type="NCBI Taxonomy" id="2213200"/>
    <lineage>
        <taxon>Bacteria</taxon>
        <taxon>Bacillati</taxon>
        <taxon>Actinomycetota</taxon>
        <taxon>Actinomycetes</taxon>
        <taxon>Mycobacteriales</taxon>
        <taxon>Nocardiaceae</taxon>
        <taxon>Nocardia</taxon>
    </lineage>
</organism>
<dbReference type="Gene3D" id="3.40.50.300">
    <property type="entry name" value="P-loop containing nucleotide triphosphate hydrolases"/>
    <property type="match status" value="1"/>
</dbReference>
<dbReference type="InterPro" id="IPR042112">
    <property type="entry name" value="P_AcTrfase_dom2"/>
</dbReference>
<evidence type="ECO:0000256" key="7">
    <source>
        <dbReference type="ARBA" id="ARBA00021528"/>
    </source>
</evidence>
<keyword evidence="8 13" id="KW-0963">Cytoplasm</keyword>
<dbReference type="EMBL" id="CP018082">
    <property type="protein sequence ID" value="APE37558.1"/>
    <property type="molecule type" value="Genomic_DNA"/>
</dbReference>
<evidence type="ECO:0000313" key="17">
    <source>
        <dbReference type="Proteomes" id="UP000183810"/>
    </source>
</evidence>
<dbReference type="Pfam" id="PF13500">
    <property type="entry name" value="AAA_26"/>
    <property type="match status" value="1"/>
</dbReference>
<dbReference type="KEGG" id="nsl:BOX37_30585"/>
<comment type="domain">
    <text evidence="13">The N-terminal region seems to be important for proper quaternary structure. The C-terminal region contains the substrate-binding site.</text>
</comment>
<dbReference type="OrthoDB" id="9808984at2"/>
<dbReference type="GO" id="GO:0006085">
    <property type="term" value="P:acetyl-CoA biosynthetic process"/>
    <property type="evidence" value="ECO:0007669"/>
    <property type="project" value="UniProtKB-UniPathway"/>
</dbReference>
<dbReference type="InterPro" id="IPR027417">
    <property type="entry name" value="P-loop_NTPase"/>
</dbReference>
<sequence length="692" mass="73618">MVEQAPSTVYIASPEGDTGKSTVALGVVQMLCATTARVGVFRPITRSAGKPDYILELLLEHSTADISYEQALGVTYEDVHRDPDAAISDIVMRFHDVAKACDAVVIVGSDYTDVGSPSELRYNARIAANLGAPVLLVVRGADRAPAEVKQLVELCATELGAEHAHLVAVVANRCAPDELDEIGSALGAFDVPSWTLPEVPLLMAPTMGELCEAIDGEIYSGDPELLQREALKIMVGGMTAEHILERLSDGVVVIAPGDRSDVLLGMVNAHEAAGFPSLAGIIMNGGIRPHPAIARLMEGLHPKLPILTTELGTYDTARAVHRTRGRMWAGSPLKVDTALALMEQRVDAPELLKRIQVPPSSVVTPQMFEYQLIERARGDRKRIVLPEGDDDRILRAAGRVLQRKIADLTILGEETSVRARAAELGVDIGAAQVLDPRTSGYLDEFAAEYTELRKHKGMTLERARETMADISYFGTMMVYKGIADGMVSGAAHTTAHTIRPSFEIIKTVPGVSTVSSVFLMCLADRVLAYGDCAVVPDPSSEQLADIAVSSAGTAARFGIDPKVAMLSYSTGASGTGADVDKVRTATDLVRERAPELPVEGPIQYDAAIEPTVASAKLPESLVAGRATVFIFPDLNTGNNTYKAVQRSAGAVAIGPVLQGLRKPVNDLSRGALVADIVNTVAITAIQAQGDEK</sequence>
<keyword evidence="10 13" id="KW-0012">Acyltransferase</keyword>
<accession>A0A1J0VZX6</accession>
<evidence type="ECO:0000313" key="16">
    <source>
        <dbReference type="EMBL" id="APE37558.1"/>
    </source>
</evidence>
<dbReference type="InterPro" id="IPR050500">
    <property type="entry name" value="Phos_Acetyltrans/Butyryltrans"/>
</dbReference>
<dbReference type="InterPro" id="IPR042113">
    <property type="entry name" value="P_AcTrfase_dom1"/>
</dbReference>
<dbReference type="RefSeq" id="WP_071930724.1">
    <property type="nucleotide sequence ID" value="NZ_CP018082.1"/>
</dbReference>
<comment type="similarity">
    <text evidence="5 13">In the N-terminal section; belongs to the CobB/CobQ family.</text>
</comment>
<dbReference type="GO" id="GO:0005737">
    <property type="term" value="C:cytoplasm"/>
    <property type="evidence" value="ECO:0007669"/>
    <property type="project" value="UniProtKB-SubCell"/>
</dbReference>
<dbReference type="InterPro" id="IPR010766">
    <property type="entry name" value="DRTGG"/>
</dbReference>
<keyword evidence="9 13" id="KW-0808">Transferase</keyword>
<dbReference type="EC" id="2.3.1.8" evidence="6 13"/>
<dbReference type="Pfam" id="PF01515">
    <property type="entry name" value="PTA_PTB"/>
    <property type="match status" value="1"/>
</dbReference>
<keyword evidence="17" id="KW-1185">Reference proteome</keyword>
<dbReference type="Proteomes" id="UP000183810">
    <property type="component" value="Chromosome"/>
</dbReference>
<dbReference type="Gene3D" id="3.40.1390.20">
    <property type="entry name" value="HprK N-terminal domain-like"/>
    <property type="match status" value="1"/>
</dbReference>
<evidence type="ECO:0000256" key="3">
    <source>
        <dbReference type="ARBA" id="ARBA00004989"/>
    </source>
</evidence>
<evidence type="ECO:0000256" key="2">
    <source>
        <dbReference type="ARBA" id="ARBA00004496"/>
    </source>
</evidence>
<dbReference type="InterPro" id="IPR002505">
    <property type="entry name" value="PTA_PTB"/>
</dbReference>
<dbReference type="InterPro" id="IPR016475">
    <property type="entry name" value="P-Actrans_bac"/>
</dbReference>
<dbReference type="Gene3D" id="3.40.50.10950">
    <property type="match status" value="1"/>
</dbReference>
<dbReference type="SUPFAM" id="SSF75138">
    <property type="entry name" value="HprK N-terminal domain-like"/>
    <property type="match status" value="1"/>
</dbReference>
<gene>
    <name evidence="16" type="ORF">BOX37_30585</name>
</gene>
<dbReference type="PIRSF" id="PIRSF006107">
    <property type="entry name" value="PhpActrans_proteobac"/>
    <property type="match status" value="1"/>
</dbReference>
<dbReference type="NCBIfam" id="NF007233">
    <property type="entry name" value="PRK09653.1"/>
    <property type="match status" value="1"/>
</dbReference>
<comment type="subcellular location">
    <subcellularLocation>
        <location evidence="2 13">Cytoplasm</location>
    </subcellularLocation>
</comment>
<dbReference type="PANTHER" id="PTHR43356">
    <property type="entry name" value="PHOSPHATE ACETYLTRANSFERASE"/>
    <property type="match status" value="1"/>
</dbReference>
<dbReference type="NCBIfam" id="TIGR00651">
    <property type="entry name" value="pta"/>
    <property type="match status" value="1"/>
</dbReference>
<feature type="domain" description="Phosphate acetyl/butaryl transferase" evidence="14">
    <location>
        <begin position="367"/>
        <end position="684"/>
    </location>
</feature>
<dbReference type="SUPFAM" id="SSF53659">
    <property type="entry name" value="Isocitrate/Isopropylmalate dehydrogenase-like"/>
    <property type="match status" value="1"/>
</dbReference>
<dbReference type="GO" id="GO:0008959">
    <property type="term" value="F:phosphate acetyltransferase activity"/>
    <property type="evidence" value="ECO:0007669"/>
    <property type="project" value="UniProtKB-EC"/>
</dbReference>
<comment type="pathway">
    <text evidence="3 13">Metabolic intermediate biosynthesis; acetyl-CoA biosynthesis; acetyl-CoA from acetate: step 2/2.</text>
</comment>
<evidence type="ECO:0000256" key="10">
    <source>
        <dbReference type="ARBA" id="ARBA00023315"/>
    </source>
</evidence>
<comment type="catalytic activity">
    <reaction evidence="1 13">
        <text>acetyl-CoA + phosphate = acetyl phosphate + CoA</text>
        <dbReference type="Rhea" id="RHEA:19521"/>
        <dbReference type="ChEBI" id="CHEBI:22191"/>
        <dbReference type="ChEBI" id="CHEBI:43474"/>
        <dbReference type="ChEBI" id="CHEBI:57287"/>
        <dbReference type="ChEBI" id="CHEBI:57288"/>
        <dbReference type="EC" id="2.3.1.8"/>
    </reaction>
</comment>
<evidence type="ECO:0000256" key="13">
    <source>
        <dbReference type="PIRNR" id="PIRNR006107"/>
    </source>
</evidence>
<dbReference type="Pfam" id="PF07085">
    <property type="entry name" value="DRTGG"/>
    <property type="match status" value="1"/>
</dbReference>
<evidence type="ECO:0000256" key="6">
    <source>
        <dbReference type="ARBA" id="ARBA00012707"/>
    </source>
</evidence>
<evidence type="ECO:0000259" key="14">
    <source>
        <dbReference type="Pfam" id="PF01515"/>
    </source>
</evidence>
<feature type="domain" description="DRTGG" evidence="15">
    <location>
        <begin position="209"/>
        <end position="322"/>
    </location>
</feature>
<dbReference type="SUPFAM" id="SSF52540">
    <property type="entry name" value="P-loop containing nucleoside triphosphate hydrolases"/>
    <property type="match status" value="1"/>
</dbReference>
<proteinExistence type="inferred from homology"/>
<evidence type="ECO:0000256" key="8">
    <source>
        <dbReference type="ARBA" id="ARBA00022490"/>
    </source>
</evidence>
<comment type="similarity">
    <text evidence="4 13">In the C-terminal section; belongs to the phosphate acetyltransferase and butyryltransferase family.</text>
</comment>
<evidence type="ECO:0000256" key="5">
    <source>
        <dbReference type="ARBA" id="ARBA00009786"/>
    </source>
</evidence>
<evidence type="ECO:0000256" key="9">
    <source>
        <dbReference type="ARBA" id="ARBA00022679"/>
    </source>
</evidence>
<evidence type="ECO:0000256" key="11">
    <source>
        <dbReference type="ARBA" id="ARBA00031108"/>
    </source>
</evidence>
<dbReference type="PANTHER" id="PTHR43356:SF3">
    <property type="entry name" value="PHOSPHATE ACETYLTRANSFERASE"/>
    <property type="match status" value="1"/>
</dbReference>
<dbReference type="InterPro" id="IPR004614">
    <property type="entry name" value="P_AcTrfase"/>
</dbReference>
<dbReference type="UniPathway" id="UPA00340">
    <property type="reaction ID" value="UER00459"/>
</dbReference>
<reference evidence="16" key="1">
    <citation type="submission" date="2016-11" db="EMBL/GenBank/DDBJ databases">
        <authorList>
            <person name="Jaros S."/>
            <person name="Januszkiewicz K."/>
            <person name="Wedrychowicz H."/>
        </authorList>
    </citation>
    <scope>NUCLEOTIDE SEQUENCE [LARGE SCALE GENOMIC DNA]</scope>
    <source>
        <strain evidence="16">Y48</strain>
    </source>
</reference>
<comment type="function">
    <text evidence="12 13">Involved in acetate metabolism.</text>
</comment>
<evidence type="ECO:0000256" key="4">
    <source>
        <dbReference type="ARBA" id="ARBA00008756"/>
    </source>
</evidence>
<dbReference type="FunFam" id="3.40.50.10750:FF:000001">
    <property type="entry name" value="Phosphate acetyltransferase"/>
    <property type="match status" value="1"/>
</dbReference>
<dbReference type="AlphaFoldDB" id="A0A1J0VZX6"/>
<name>A0A1J0VZX6_9NOCA</name>
<dbReference type="Gene3D" id="3.40.50.10750">
    <property type="entry name" value="Isocitrate/Isopropylmalate dehydrogenase-like"/>
    <property type="match status" value="1"/>
</dbReference>
<evidence type="ECO:0000256" key="1">
    <source>
        <dbReference type="ARBA" id="ARBA00000705"/>
    </source>
</evidence>
<evidence type="ECO:0000256" key="12">
    <source>
        <dbReference type="ARBA" id="ARBA00049955"/>
    </source>
</evidence>